<gene>
    <name evidence="5" type="ORF">JOM49_000345</name>
</gene>
<organism evidence="5 6">
    <name type="scientific">Amycolatopsis magusensis</name>
    <dbReference type="NCBI Taxonomy" id="882444"/>
    <lineage>
        <taxon>Bacteria</taxon>
        <taxon>Bacillati</taxon>
        <taxon>Actinomycetota</taxon>
        <taxon>Actinomycetes</taxon>
        <taxon>Pseudonocardiales</taxon>
        <taxon>Pseudonocardiaceae</taxon>
        <taxon>Amycolatopsis</taxon>
    </lineage>
</organism>
<dbReference type="RefSeq" id="WP_209662479.1">
    <property type="nucleotide sequence ID" value="NZ_JAGGMS010000001.1"/>
</dbReference>
<dbReference type="Gene3D" id="3.40.50.150">
    <property type="entry name" value="Vaccinia Virus protein VP39"/>
    <property type="match status" value="1"/>
</dbReference>
<feature type="domain" description="Methyltransferase" evidence="4">
    <location>
        <begin position="39"/>
        <end position="135"/>
    </location>
</feature>
<evidence type="ECO:0000256" key="1">
    <source>
        <dbReference type="ARBA" id="ARBA00022603"/>
    </source>
</evidence>
<dbReference type="InterPro" id="IPR029063">
    <property type="entry name" value="SAM-dependent_MTases_sf"/>
</dbReference>
<dbReference type="EMBL" id="JAGGMS010000001">
    <property type="protein sequence ID" value="MBP2178819.1"/>
    <property type="molecule type" value="Genomic_DNA"/>
</dbReference>
<reference evidence="5 6" key="1">
    <citation type="submission" date="2021-03" db="EMBL/GenBank/DDBJ databases">
        <title>Sequencing the genomes of 1000 actinobacteria strains.</title>
        <authorList>
            <person name="Klenk H.-P."/>
        </authorList>
    </citation>
    <scope>NUCLEOTIDE SEQUENCE [LARGE SCALE GENOMIC DNA]</scope>
    <source>
        <strain evidence="5 6">DSM 45510</strain>
    </source>
</reference>
<dbReference type="SUPFAM" id="SSF53335">
    <property type="entry name" value="S-adenosyl-L-methionine-dependent methyltransferases"/>
    <property type="match status" value="1"/>
</dbReference>
<keyword evidence="3" id="KW-0949">S-adenosyl-L-methionine</keyword>
<keyword evidence="1 5" id="KW-0489">Methyltransferase</keyword>
<name>A0ABS4PHE1_9PSEU</name>
<protein>
    <submittedName>
        <fullName evidence="5">SAM-dependent methyltransferase</fullName>
    </submittedName>
</protein>
<dbReference type="Pfam" id="PF13649">
    <property type="entry name" value="Methyltransf_25"/>
    <property type="match status" value="1"/>
</dbReference>
<evidence type="ECO:0000256" key="3">
    <source>
        <dbReference type="ARBA" id="ARBA00022691"/>
    </source>
</evidence>
<evidence type="ECO:0000313" key="6">
    <source>
        <dbReference type="Proteomes" id="UP000741013"/>
    </source>
</evidence>
<evidence type="ECO:0000313" key="5">
    <source>
        <dbReference type="EMBL" id="MBP2178819.1"/>
    </source>
</evidence>
<dbReference type="InterPro" id="IPR041698">
    <property type="entry name" value="Methyltransf_25"/>
</dbReference>
<dbReference type="PANTHER" id="PTHR43464">
    <property type="entry name" value="METHYLTRANSFERASE"/>
    <property type="match status" value="1"/>
</dbReference>
<evidence type="ECO:0000259" key="4">
    <source>
        <dbReference type="Pfam" id="PF13649"/>
    </source>
</evidence>
<dbReference type="GO" id="GO:0032259">
    <property type="term" value="P:methylation"/>
    <property type="evidence" value="ECO:0007669"/>
    <property type="project" value="UniProtKB-KW"/>
</dbReference>
<sequence length="196" mass="21028">MSEAAEFWEDFYSEREVWSGKPNSLLVREVADLRPGTALDLGCGEGGDAIWLASTGWRVTAADVSETALKRAAAHAAEAGVADRIDWQRHDFTLSFPDGEFDLVSAAFLHSPVAGDGERNRILGQAAQAAVAPGGLLLIIGHAGEHPEHGPLPTTAEVLESLALGPQWRIEADEVVSQPESKAGTRLDNLLRLRRS</sequence>
<dbReference type="GO" id="GO:0008168">
    <property type="term" value="F:methyltransferase activity"/>
    <property type="evidence" value="ECO:0007669"/>
    <property type="project" value="UniProtKB-KW"/>
</dbReference>
<keyword evidence="6" id="KW-1185">Reference proteome</keyword>
<dbReference type="CDD" id="cd02440">
    <property type="entry name" value="AdoMet_MTases"/>
    <property type="match status" value="1"/>
</dbReference>
<evidence type="ECO:0000256" key="2">
    <source>
        <dbReference type="ARBA" id="ARBA00022679"/>
    </source>
</evidence>
<comment type="caution">
    <text evidence="5">The sequence shown here is derived from an EMBL/GenBank/DDBJ whole genome shotgun (WGS) entry which is preliminary data.</text>
</comment>
<dbReference type="PANTHER" id="PTHR43464:SF19">
    <property type="entry name" value="UBIQUINONE BIOSYNTHESIS O-METHYLTRANSFERASE, MITOCHONDRIAL"/>
    <property type="match status" value="1"/>
</dbReference>
<dbReference type="Proteomes" id="UP000741013">
    <property type="component" value="Unassembled WGS sequence"/>
</dbReference>
<proteinExistence type="predicted"/>
<keyword evidence="2" id="KW-0808">Transferase</keyword>
<accession>A0ABS4PHE1</accession>